<sequence>MPRGTVWNEEEDVVLCKAYLKASKDSRAEQKSYFVRVYEEFKQVLPNTTRSMPAVEQRWKKIRSKTQKFSDCVEKAKTFGTYDSEDDLHHVALLLYNGDVHTPDQARAVLNDELTVRGQFECLAAYRTLKDTKLLQRRARKTSEMEPPDAKFVRAQSSTAHAKGQAIVPPKATRQLRITGAESGDQGPQVSPAMRLPSLPPEAGPSQGQPANKDESNTEMILKKAIGSSTLDRRREADRAQESSSESDRLAAKRLKIDSMKIRLEAVKLMTELRPVIRFSTAREQEIHNAATNALMKLLGELDEDDDEGVGADK</sequence>
<dbReference type="AlphaFoldDB" id="A0AAV8UV16"/>
<dbReference type="PANTHER" id="PTHR45023">
    <property type="match status" value="1"/>
</dbReference>
<dbReference type="EMBL" id="JAMWBK010000003">
    <property type="protein sequence ID" value="KAJ8906364.1"/>
    <property type="molecule type" value="Genomic_DNA"/>
</dbReference>
<dbReference type="PANTHER" id="PTHR45023:SF4">
    <property type="entry name" value="GLYCINE-RICH PROTEIN-RELATED"/>
    <property type="match status" value="1"/>
</dbReference>
<evidence type="ECO:0000313" key="2">
    <source>
        <dbReference type="EMBL" id="KAJ8906364.1"/>
    </source>
</evidence>
<proteinExistence type="predicted"/>
<feature type="compositionally biased region" description="Basic and acidic residues" evidence="1">
    <location>
        <begin position="231"/>
        <end position="250"/>
    </location>
</feature>
<evidence type="ECO:0000313" key="3">
    <source>
        <dbReference type="Proteomes" id="UP001157974"/>
    </source>
</evidence>
<evidence type="ECO:0000256" key="1">
    <source>
        <dbReference type="SAM" id="MobiDB-lite"/>
    </source>
</evidence>
<keyword evidence="3" id="KW-1185">Reference proteome</keyword>
<comment type="caution">
    <text evidence="2">The sequence shown here is derived from an EMBL/GenBank/DDBJ whole genome shotgun (WGS) entry which is preliminary data.</text>
</comment>
<reference evidence="2 3" key="1">
    <citation type="journal article" date="2023" name="Nat. Commun.">
        <title>Origin of minicircular mitochondrial genomes in red algae.</title>
        <authorList>
            <person name="Lee Y."/>
            <person name="Cho C.H."/>
            <person name="Lee Y.M."/>
            <person name="Park S.I."/>
            <person name="Yang J.H."/>
            <person name="West J.A."/>
            <person name="Bhattacharya D."/>
            <person name="Yoon H.S."/>
        </authorList>
    </citation>
    <scope>NUCLEOTIDE SEQUENCE [LARGE SCALE GENOMIC DNA]</scope>
    <source>
        <strain evidence="2 3">CCMP1338</strain>
        <tissue evidence="2">Whole cell</tissue>
    </source>
</reference>
<name>A0AAV8UV16_9RHOD</name>
<feature type="region of interest" description="Disordered" evidence="1">
    <location>
        <begin position="138"/>
        <end position="250"/>
    </location>
</feature>
<gene>
    <name evidence="2" type="ORF">NDN08_002857</name>
</gene>
<feature type="compositionally biased region" description="Basic and acidic residues" evidence="1">
    <location>
        <begin position="141"/>
        <end position="152"/>
    </location>
</feature>
<dbReference type="Proteomes" id="UP001157974">
    <property type="component" value="Unassembled WGS sequence"/>
</dbReference>
<evidence type="ECO:0008006" key="4">
    <source>
        <dbReference type="Google" id="ProtNLM"/>
    </source>
</evidence>
<organism evidence="2 3">
    <name type="scientific">Rhodosorus marinus</name>
    <dbReference type="NCBI Taxonomy" id="101924"/>
    <lineage>
        <taxon>Eukaryota</taxon>
        <taxon>Rhodophyta</taxon>
        <taxon>Stylonematophyceae</taxon>
        <taxon>Stylonematales</taxon>
        <taxon>Stylonemataceae</taxon>
        <taxon>Rhodosorus</taxon>
    </lineage>
</organism>
<accession>A0AAV8UV16</accession>
<protein>
    <recommendedName>
        <fullName evidence="4">Myb-like domain-containing protein</fullName>
    </recommendedName>
</protein>